<evidence type="ECO:0000256" key="8">
    <source>
        <dbReference type="ARBA" id="ARBA00022490"/>
    </source>
</evidence>
<evidence type="ECO:0000256" key="5">
    <source>
        <dbReference type="ARBA" id="ARBA00007383"/>
    </source>
</evidence>
<evidence type="ECO:0000256" key="10">
    <source>
        <dbReference type="ARBA" id="ARBA00022723"/>
    </source>
</evidence>
<keyword evidence="19" id="KW-1185">Reference proteome</keyword>
<dbReference type="NCBIfam" id="NF000595">
    <property type="entry name" value="PRK00015.1-3"/>
    <property type="match status" value="1"/>
</dbReference>
<evidence type="ECO:0000256" key="7">
    <source>
        <dbReference type="ARBA" id="ARBA00019179"/>
    </source>
</evidence>
<evidence type="ECO:0000256" key="13">
    <source>
        <dbReference type="ARBA" id="ARBA00023211"/>
    </source>
</evidence>
<dbReference type="HAMAP" id="MF_00052_B">
    <property type="entry name" value="RNase_HII_B"/>
    <property type="match status" value="1"/>
</dbReference>
<dbReference type="InterPro" id="IPR001352">
    <property type="entry name" value="RNase_HII/HIII"/>
</dbReference>
<keyword evidence="13 14" id="KW-0464">Manganese</keyword>
<dbReference type="RefSeq" id="WP_106337414.1">
    <property type="nucleotide sequence ID" value="NZ_PVZS01000012.1"/>
</dbReference>
<evidence type="ECO:0000313" key="19">
    <source>
        <dbReference type="Proteomes" id="UP000239772"/>
    </source>
</evidence>
<evidence type="ECO:0000256" key="14">
    <source>
        <dbReference type="HAMAP-Rule" id="MF_00052"/>
    </source>
</evidence>
<dbReference type="InterPro" id="IPR012337">
    <property type="entry name" value="RNaseH-like_sf"/>
</dbReference>
<dbReference type="InterPro" id="IPR022898">
    <property type="entry name" value="RNase_HII"/>
</dbReference>
<dbReference type="SUPFAM" id="SSF53098">
    <property type="entry name" value="Ribonuclease H-like"/>
    <property type="match status" value="1"/>
</dbReference>
<dbReference type="GO" id="GO:0004523">
    <property type="term" value="F:RNA-DNA hybrid ribonuclease activity"/>
    <property type="evidence" value="ECO:0007669"/>
    <property type="project" value="UniProtKB-UniRule"/>
</dbReference>
<comment type="cofactor">
    <cofactor evidence="14 15">
        <name>Mn(2+)</name>
        <dbReference type="ChEBI" id="CHEBI:29035"/>
    </cofactor>
    <cofactor evidence="14 15">
        <name>Mg(2+)</name>
        <dbReference type="ChEBI" id="CHEBI:18420"/>
    </cofactor>
    <text evidence="14 15">Manganese or magnesium. Binds 1 divalent metal ion per monomer in the absence of substrate. May bind a second metal ion after substrate binding.</text>
</comment>
<dbReference type="InterPro" id="IPR024567">
    <property type="entry name" value="RNase_HII/HIII_dom"/>
</dbReference>
<comment type="similarity">
    <text evidence="5 14 16">Belongs to the RNase HII family.</text>
</comment>
<comment type="function">
    <text evidence="3 14 16">Endonuclease that specifically degrades the RNA of RNA-DNA hybrids.</text>
</comment>
<evidence type="ECO:0000256" key="16">
    <source>
        <dbReference type="RuleBase" id="RU003515"/>
    </source>
</evidence>
<evidence type="ECO:0000256" key="15">
    <source>
        <dbReference type="PROSITE-ProRule" id="PRU01319"/>
    </source>
</evidence>
<evidence type="ECO:0000256" key="1">
    <source>
        <dbReference type="ARBA" id="ARBA00000077"/>
    </source>
</evidence>
<feature type="binding site" evidence="14 15">
    <location>
        <position position="36"/>
    </location>
    <ligand>
        <name>a divalent metal cation</name>
        <dbReference type="ChEBI" id="CHEBI:60240"/>
    </ligand>
</feature>
<dbReference type="Pfam" id="PF01351">
    <property type="entry name" value="RNase_HII"/>
    <property type="match status" value="1"/>
</dbReference>
<evidence type="ECO:0000256" key="9">
    <source>
        <dbReference type="ARBA" id="ARBA00022722"/>
    </source>
</evidence>
<feature type="binding site" evidence="14 15">
    <location>
        <position position="35"/>
    </location>
    <ligand>
        <name>a divalent metal cation</name>
        <dbReference type="ChEBI" id="CHEBI:60240"/>
    </ligand>
</feature>
<dbReference type="CDD" id="cd07182">
    <property type="entry name" value="RNase_HII_bacteria_HII_like"/>
    <property type="match status" value="1"/>
</dbReference>
<evidence type="ECO:0000256" key="11">
    <source>
        <dbReference type="ARBA" id="ARBA00022759"/>
    </source>
</evidence>
<evidence type="ECO:0000256" key="12">
    <source>
        <dbReference type="ARBA" id="ARBA00022801"/>
    </source>
</evidence>
<dbReference type="PANTHER" id="PTHR10954:SF18">
    <property type="entry name" value="RIBONUCLEASE HII"/>
    <property type="match status" value="1"/>
</dbReference>
<comment type="caution">
    <text evidence="18">The sequence shown here is derived from an EMBL/GenBank/DDBJ whole genome shotgun (WGS) entry which is preliminary data.</text>
</comment>
<dbReference type="GO" id="GO:0006298">
    <property type="term" value="P:mismatch repair"/>
    <property type="evidence" value="ECO:0007669"/>
    <property type="project" value="TreeGrafter"/>
</dbReference>
<keyword evidence="10 14" id="KW-0479">Metal-binding</keyword>
<comment type="catalytic activity">
    <reaction evidence="1 14 15 16">
        <text>Endonucleolytic cleavage to 5'-phosphomonoester.</text>
        <dbReference type="EC" id="3.1.26.4"/>
    </reaction>
</comment>
<evidence type="ECO:0000256" key="2">
    <source>
        <dbReference type="ARBA" id="ARBA00001946"/>
    </source>
</evidence>
<gene>
    <name evidence="14" type="primary">rnhB</name>
    <name evidence="18" type="ORF">SLNSH_12925</name>
</gene>
<sequence>MPRIAAAPEPLPAAPDFRRERALMRKGFGLVAGVDEAGRGPLAGPVVASAVVLNPKRVPKGLADSKLLTPARRDELFEEILATADVAVCSMSAATIDATDIRKATLEAMRRALSGLAGRPAYILVDGRDLPTWDGPGEAVVKGDRLVCSIAAASIVAKVTRDRLMSRLGATYPEYGFERHAGYATAAHRAALADKGPCPFHRFTFSPLGGAMVNED</sequence>
<evidence type="ECO:0000256" key="6">
    <source>
        <dbReference type="ARBA" id="ARBA00012180"/>
    </source>
</evidence>
<accession>A0A2T1HT16</accession>
<protein>
    <recommendedName>
        <fullName evidence="7 14">Ribonuclease HII</fullName>
        <shortName evidence="14">RNase HII</shortName>
        <ecNumber evidence="6 14">3.1.26.4</ecNumber>
    </recommendedName>
</protein>
<dbReference type="PROSITE" id="PS51975">
    <property type="entry name" value="RNASE_H_2"/>
    <property type="match status" value="1"/>
</dbReference>
<proteinExistence type="inferred from homology"/>
<evidence type="ECO:0000259" key="17">
    <source>
        <dbReference type="PROSITE" id="PS51975"/>
    </source>
</evidence>
<keyword evidence="11 14" id="KW-0255">Endonuclease</keyword>
<dbReference type="Proteomes" id="UP000239772">
    <property type="component" value="Unassembled WGS sequence"/>
</dbReference>
<dbReference type="EMBL" id="PVZS01000012">
    <property type="protein sequence ID" value="PSC04669.1"/>
    <property type="molecule type" value="Genomic_DNA"/>
</dbReference>
<evidence type="ECO:0000313" key="18">
    <source>
        <dbReference type="EMBL" id="PSC04669.1"/>
    </source>
</evidence>
<dbReference type="GO" id="GO:0005737">
    <property type="term" value="C:cytoplasm"/>
    <property type="evidence" value="ECO:0007669"/>
    <property type="project" value="UniProtKB-SubCell"/>
</dbReference>
<dbReference type="GO" id="GO:0043137">
    <property type="term" value="P:DNA replication, removal of RNA primer"/>
    <property type="evidence" value="ECO:0007669"/>
    <property type="project" value="TreeGrafter"/>
</dbReference>
<reference evidence="19" key="1">
    <citation type="submission" date="2018-03" db="EMBL/GenBank/DDBJ databases">
        <authorList>
            <person name="Sun L."/>
            <person name="Liu H."/>
            <person name="Chen W."/>
            <person name="Huang K."/>
            <person name="Liu W."/>
            <person name="Gao X."/>
        </authorList>
    </citation>
    <scope>NUCLEOTIDE SEQUENCE [LARGE SCALE GENOMIC DNA]</scope>
    <source>
        <strain evidence="19">SH9</strain>
    </source>
</reference>
<keyword evidence="9 14" id="KW-0540">Nuclease</keyword>
<evidence type="ECO:0000256" key="3">
    <source>
        <dbReference type="ARBA" id="ARBA00004065"/>
    </source>
</evidence>
<dbReference type="PANTHER" id="PTHR10954">
    <property type="entry name" value="RIBONUCLEASE H2 SUBUNIT A"/>
    <property type="match status" value="1"/>
</dbReference>
<comment type="subcellular location">
    <subcellularLocation>
        <location evidence="4 14">Cytoplasm</location>
    </subcellularLocation>
</comment>
<dbReference type="GO" id="GO:0030145">
    <property type="term" value="F:manganese ion binding"/>
    <property type="evidence" value="ECO:0007669"/>
    <property type="project" value="UniProtKB-UniRule"/>
</dbReference>
<feature type="domain" description="RNase H type-2" evidence="17">
    <location>
        <begin position="29"/>
        <end position="216"/>
    </location>
</feature>
<comment type="cofactor">
    <cofactor evidence="2">
        <name>Mg(2+)</name>
        <dbReference type="ChEBI" id="CHEBI:18420"/>
    </cofactor>
</comment>
<organism evidence="18 19">
    <name type="scientific">Alsobacter soli</name>
    <dbReference type="NCBI Taxonomy" id="2109933"/>
    <lineage>
        <taxon>Bacteria</taxon>
        <taxon>Pseudomonadati</taxon>
        <taxon>Pseudomonadota</taxon>
        <taxon>Alphaproteobacteria</taxon>
        <taxon>Hyphomicrobiales</taxon>
        <taxon>Alsobacteraceae</taxon>
        <taxon>Alsobacter</taxon>
    </lineage>
</organism>
<dbReference type="Gene3D" id="3.30.420.10">
    <property type="entry name" value="Ribonuclease H-like superfamily/Ribonuclease H"/>
    <property type="match status" value="1"/>
</dbReference>
<keyword evidence="8 14" id="KW-0963">Cytoplasm</keyword>
<dbReference type="AlphaFoldDB" id="A0A2T1HT16"/>
<feature type="binding site" evidence="14 15">
    <location>
        <position position="126"/>
    </location>
    <ligand>
        <name>a divalent metal cation</name>
        <dbReference type="ChEBI" id="CHEBI:60240"/>
    </ligand>
</feature>
<dbReference type="GO" id="GO:0003723">
    <property type="term" value="F:RNA binding"/>
    <property type="evidence" value="ECO:0007669"/>
    <property type="project" value="UniProtKB-UniRule"/>
</dbReference>
<dbReference type="InterPro" id="IPR036397">
    <property type="entry name" value="RNaseH_sf"/>
</dbReference>
<evidence type="ECO:0000256" key="4">
    <source>
        <dbReference type="ARBA" id="ARBA00004496"/>
    </source>
</evidence>
<dbReference type="EC" id="3.1.26.4" evidence="6 14"/>
<dbReference type="GO" id="GO:0032299">
    <property type="term" value="C:ribonuclease H2 complex"/>
    <property type="evidence" value="ECO:0007669"/>
    <property type="project" value="TreeGrafter"/>
</dbReference>
<dbReference type="OrthoDB" id="9803420at2"/>
<name>A0A2T1HT16_9HYPH</name>
<keyword evidence="12 14" id="KW-0378">Hydrolase</keyword>